<feature type="domain" description="Fumarylacetoacetase-like C-terminal" evidence="2">
    <location>
        <begin position="27"/>
        <end position="226"/>
    </location>
</feature>
<keyword evidence="3" id="KW-0413">Isomerase</keyword>
<dbReference type="GO" id="GO:0018773">
    <property type="term" value="F:acetylpyruvate hydrolase activity"/>
    <property type="evidence" value="ECO:0007669"/>
    <property type="project" value="TreeGrafter"/>
</dbReference>
<evidence type="ECO:0000259" key="2">
    <source>
        <dbReference type="Pfam" id="PF01557"/>
    </source>
</evidence>
<reference evidence="4" key="1">
    <citation type="journal article" date="2019" name="Int. J. Syst. Evol. Microbiol.">
        <title>The Global Catalogue of Microorganisms (GCM) 10K type strain sequencing project: providing services to taxonomists for standard genome sequencing and annotation.</title>
        <authorList>
            <consortium name="The Broad Institute Genomics Platform"/>
            <consortium name="The Broad Institute Genome Sequencing Center for Infectious Disease"/>
            <person name="Wu L."/>
            <person name="Ma J."/>
        </authorList>
    </citation>
    <scope>NUCLEOTIDE SEQUENCE [LARGE SCALE GENOMIC DNA]</scope>
    <source>
        <strain evidence="4">CGMCC 1.12664</strain>
    </source>
</reference>
<keyword evidence="1" id="KW-0479">Metal-binding</keyword>
<dbReference type="EMBL" id="BMFJ01000001">
    <property type="protein sequence ID" value="GGE16218.1"/>
    <property type="molecule type" value="Genomic_DNA"/>
</dbReference>
<dbReference type="Proteomes" id="UP000612855">
    <property type="component" value="Unassembled WGS sequence"/>
</dbReference>
<gene>
    <name evidence="3" type="ORF">GCM10011360_01220</name>
</gene>
<dbReference type="GO" id="GO:0046872">
    <property type="term" value="F:metal ion binding"/>
    <property type="evidence" value="ECO:0007669"/>
    <property type="project" value="UniProtKB-KW"/>
</dbReference>
<evidence type="ECO:0000313" key="3">
    <source>
        <dbReference type="EMBL" id="GGE16218.1"/>
    </source>
</evidence>
<dbReference type="PANTHER" id="PTHR11820">
    <property type="entry name" value="ACYLPYRUVASE"/>
    <property type="match status" value="1"/>
</dbReference>
<dbReference type="Gene3D" id="3.90.850.10">
    <property type="entry name" value="Fumarylacetoacetase-like, C-terminal domain"/>
    <property type="match status" value="1"/>
</dbReference>
<dbReference type="AlphaFoldDB" id="A0A916ZWP4"/>
<dbReference type="InterPro" id="IPR036663">
    <property type="entry name" value="Fumarylacetoacetase_C_sf"/>
</dbReference>
<accession>A0A916ZWP4</accession>
<keyword evidence="4" id="KW-1185">Reference proteome</keyword>
<organism evidence="3 4">
    <name type="scientific">Primorskyibacter flagellatus</name>
    <dbReference type="NCBI Taxonomy" id="1387277"/>
    <lineage>
        <taxon>Bacteria</taxon>
        <taxon>Pseudomonadati</taxon>
        <taxon>Pseudomonadota</taxon>
        <taxon>Alphaproteobacteria</taxon>
        <taxon>Rhodobacterales</taxon>
        <taxon>Roseobacteraceae</taxon>
        <taxon>Primorskyibacter</taxon>
    </lineage>
</organism>
<evidence type="ECO:0000313" key="4">
    <source>
        <dbReference type="Proteomes" id="UP000612855"/>
    </source>
</evidence>
<dbReference type="Pfam" id="PF01557">
    <property type="entry name" value="FAA_hydrolase"/>
    <property type="match status" value="1"/>
</dbReference>
<evidence type="ECO:0000256" key="1">
    <source>
        <dbReference type="ARBA" id="ARBA00022723"/>
    </source>
</evidence>
<dbReference type="PANTHER" id="PTHR11820:SF90">
    <property type="entry name" value="FLUTATHIONE S-TRANSFERASE"/>
    <property type="match status" value="1"/>
</dbReference>
<dbReference type="RefSeq" id="WP_188475700.1">
    <property type="nucleotide sequence ID" value="NZ_BMFJ01000001.1"/>
</dbReference>
<dbReference type="GO" id="GO:0016853">
    <property type="term" value="F:isomerase activity"/>
    <property type="evidence" value="ECO:0007669"/>
    <property type="project" value="UniProtKB-KW"/>
</dbReference>
<dbReference type="SUPFAM" id="SSF56529">
    <property type="entry name" value="FAH"/>
    <property type="match status" value="1"/>
</dbReference>
<name>A0A916ZWP4_9RHOB</name>
<protein>
    <submittedName>
        <fullName evidence="3">5-carboxymethyl-2-hydroxymuconate isomerase</fullName>
    </submittedName>
</protein>
<dbReference type="InterPro" id="IPR011234">
    <property type="entry name" value="Fumarylacetoacetase-like_C"/>
</dbReference>
<comment type="caution">
    <text evidence="3">The sequence shown here is derived from an EMBL/GenBank/DDBJ whole genome shotgun (WGS) entry which is preliminary data.</text>
</comment>
<proteinExistence type="predicted"/>
<sequence length="240" mass="25616">MTKTHFQTGPVTIPIHGSDETVAVRRIYCVGRNYVAHIREMAEGDEKDPPFFFQKPTDSIVTGGEMPYPAATADLQFEVELAVIIGTEGADISPGAAFDHVFGYAVALDMTRRDLQFLARDMRRPWEMGKSFDHSAPIGAVLPRAEAGDLTEGTIRISVNGEVKQDSDISLMIWGVADTIAHLSAQYRLMPGDVILTGTPAGVGPVVPGDVLDASCAGLPGLTLTVTPALTAKEKAHAAD</sequence>